<keyword evidence="1" id="KW-0175">Coiled coil</keyword>
<proteinExistence type="predicted"/>
<keyword evidence="4" id="KW-1185">Reference proteome</keyword>
<gene>
    <name evidence="3" type="ORF">RFI_15846</name>
</gene>
<sequence length="631" mass="74026">LIVFLQTARERDVLCTVLNALINKKKEMKQERKQTKDVIRLEIYPILPGQNDNANLASGTMTTQEKKKLQDKEIKLKLAREQINQLKMESTQMLEEKRVWKNEKEKLQEVGKMKTEQINKLTKEKKDLSEQFQKIVKERDSLKQIGWIDNKKDSLADEKKESARLEKTGEDLQAQVKSLKNEIEDLTKKNKEKDTKISQLQQELMDLTEDKCQMQSYLKTLNEQVGNVTEIRSKMDSDFAKLNEDKIQLKSEVREWQQKYERLERETRESIETEQKKKKEWSDKYNDLSKTHKDMKYEVARRDEEIHRLKAEIEQLQGDLQTELKEKDNKERQLKVAVHKIDKLTTKNAQMQEHSTKLEDQLDGSVTRQEWEALRTEYITLQKALDSVTVERDKVYGEVSTVEREKNKLTDEMEKMKKEMTETKQEISKLEAHQNFWRSRANSIQEELQKVIVQARPSISSGNIINGNHPHVQKQLDAKKELEKEVKKLLEEKQTAENAVSTYRRAFEDEMSKHKNEVFRHSLFRSRITEDIQSLMEKNQQLQILANELADTVADREENIKHLKEVKHLLGMRVKVVEEENNSYRQKLGLSALVPQGSNFLKDANQQSGRCTQSNGSAFSPKDNLSEEAKT</sequence>
<feature type="compositionally biased region" description="Polar residues" evidence="2">
    <location>
        <begin position="601"/>
        <end position="618"/>
    </location>
</feature>
<feature type="coiled-coil region" evidence="1">
    <location>
        <begin position="69"/>
        <end position="210"/>
    </location>
</feature>
<accession>X6N608</accession>
<feature type="coiled-coil region" evidence="1">
    <location>
        <begin position="239"/>
        <end position="361"/>
    </location>
</feature>
<protein>
    <submittedName>
        <fullName evidence="3">Viral A-type inclusion protein</fullName>
    </submittedName>
</protein>
<feature type="coiled-coil region" evidence="1">
    <location>
        <begin position="472"/>
        <end position="566"/>
    </location>
</feature>
<evidence type="ECO:0000256" key="1">
    <source>
        <dbReference type="SAM" id="Coils"/>
    </source>
</evidence>
<evidence type="ECO:0000256" key="2">
    <source>
        <dbReference type="SAM" id="MobiDB-lite"/>
    </source>
</evidence>
<evidence type="ECO:0000313" key="3">
    <source>
        <dbReference type="EMBL" id="ETO21358.1"/>
    </source>
</evidence>
<evidence type="ECO:0000313" key="4">
    <source>
        <dbReference type="Proteomes" id="UP000023152"/>
    </source>
</evidence>
<dbReference type="Proteomes" id="UP000023152">
    <property type="component" value="Unassembled WGS sequence"/>
</dbReference>
<dbReference type="OrthoDB" id="10255512at2759"/>
<name>X6N608_RETFI</name>
<dbReference type="Gene3D" id="1.10.287.1490">
    <property type="match status" value="2"/>
</dbReference>
<feature type="region of interest" description="Disordered" evidence="2">
    <location>
        <begin position="601"/>
        <end position="631"/>
    </location>
</feature>
<comment type="caution">
    <text evidence="3">The sequence shown here is derived from an EMBL/GenBank/DDBJ whole genome shotgun (WGS) entry which is preliminary data.</text>
</comment>
<dbReference type="EMBL" id="ASPP01011700">
    <property type="protein sequence ID" value="ETO21358.1"/>
    <property type="molecule type" value="Genomic_DNA"/>
</dbReference>
<feature type="coiled-coil region" evidence="1">
    <location>
        <begin position="399"/>
        <end position="433"/>
    </location>
</feature>
<dbReference type="AlphaFoldDB" id="X6N608"/>
<feature type="non-terminal residue" evidence="3">
    <location>
        <position position="1"/>
    </location>
</feature>
<dbReference type="OMA" id="KVNQSPC"/>
<reference evidence="3 4" key="1">
    <citation type="journal article" date="2013" name="Curr. Biol.">
        <title>The Genome of the Foraminiferan Reticulomyxa filosa.</title>
        <authorList>
            <person name="Glockner G."/>
            <person name="Hulsmann N."/>
            <person name="Schleicher M."/>
            <person name="Noegel A.A."/>
            <person name="Eichinger L."/>
            <person name="Gallinger C."/>
            <person name="Pawlowski J."/>
            <person name="Sierra R."/>
            <person name="Euteneuer U."/>
            <person name="Pillet L."/>
            <person name="Moustafa A."/>
            <person name="Platzer M."/>
            <person name="Groth M."/>
            <person name="Szafranski K."/>
            <person name="Schliwa M."/>
        </authorList>
    </citation>
    <scope>NUCLEOTIDE SEQUENCE [LARGE SCALE GENOMIC DNA]</scope>
</reference>
<organism evidence="3 4">
    <name type="scientific">Reticulomyxa filosa</name>
    <dbReference type="NCBI Taxonomy" id="46433"/>
    <lineage>
        <taxon>Eukaryota</taxon>
        <taxon>Sar</taxon>
        <taxon>Rhizaria</taxon>
        <taxon>Retaria</taxon>
        <taxon>Foraminifera</taxon>
        <taxon>Monothalamids</taxon>
        <taxon>Reticulomyxidae</taxon>
        <taxon>Reticulomyxa</taxon>
    </lineage>
</organism>